<gene>
    <name evidence="1" type="ORF">KKC1_01220</name>
</gene>
<dbReference type="RefSeq" id="WP_088552563.1">
    <property type="nucleotide sequence ID" value="NZ_BDGJ01000002.1"/>
</dbReference>
<dbReference type="Gene3D" id="1.10.238.80">
    <property type="entry name" value="MTH865-like"/>
    <property type="match status" value="1"/>
</dbReference>
<dbReference type="Pfam" id="PF07747">
    <property type="entry name" value="MTH865"/>
    <property type="match status" value="1"/>
</dbReference>
<keyword evidence="2" id="KW-1185">Reference proteome</keyword>
<name>A0A1Z5HNW6_9FIRM</name>
<sequence length="79" mass="8329">MSVRETIKSQIIQALQGATFPISSPEELLAAFPEGPDTTCRAGEIEVTAGEAGKLLTADDFPFNSAEEVAETIVSRAGF</sequence>
<accession>A0A1Z5HNW6</accession>
<proteinExistence type="predicted"/>
<dbReference type="EMBL" id="BDGJ01000002">
    <property type="protein sequence ID" value="GAW90960.1"/>
    <property type="molecule type" value="Genomic_DNA"/>
</dbReference>
<evidence type="ECO:0000313" key="1">
    <source>
        <dbReference type="EMBL" id="GAW90960.1"/>
    </source>
</evidence>
<reference evidence="2" key="1">
    <citation type="journal article" date="2017" name="Appl. Environ. Microbiol.">
        <title>Genomic analysis of Calderihabitans maritimus KKC1, a thermophilic hydrogenogenic carboxydotrophic bacterium isolated from marine sediment.</title>
        <authorList>
            <person name="Omae K."/>
            <person name="Yoneda Y."/>
            <person name="Fukuyama Y."/>
            <person name="Yoshida T."/>
            <person name="Sako Y."/>
        </authorList>
    </citation>
    <scope>NUCLEOTIDE SEQUENCE [LARGE SCALE GENOMIC DNA]</scope>
    <source>
        <strain evidence="2">KKC1</strain>
    </source>
</reference>
<comment type="caution">
    <text evidence="1">The sequence shown here is derived from an EMBL/GenBank/DDBJ whole genome shotgun (WGS) entry which is preliminary data.</text>
</comment>
<evidence type="ECO:0000313" key="2">
    <source>
        <dbReference type="Proteomes" id="UP000197032"/>
    </source>
</evidence>
<evidence type="ECO:0008006" key="3">
    <source>
        <dbReference type="Google" id="ProtNLM"/>
    </source>
</evidence>
<protein>
    <recommendedName>
        <fullName evidence="3">MTH865-like family protein</fullName>
    </recommendedName>
</protein>
<organism evidence="1 2">
    <name type="scientific">Calderihabitans maritimus</name>
    <dbReference type="NCBI Taxonomy" id="1246530"/>
    <lineage>
        <taxon>Bacteria</taxon>
        <taxon>Bacillati</taxon>
        <taxon>Bacillota</taxon>
        <taxon>Clostridia</taxon>
        <taxon>Neomoorellales</taxon>
        <taxon>Calderihabitantaceae</taxon>
        <taxon>Calderihabitans</taxon>
    </lineage>
</organism>
<dbReference type="InterPro" id="IPR024093">
    <property type="entry name" value="Uncharacterised_MTH865"/>
</dbReference>
<dbReference type="InterPro" id="IPR036825">
    <property type="entry name" value="MTH865-like_sf"/>
</dbReference>
<dbReference type="AlphaFoldDB" id="A0A1Z5HNW6"/>
<dbReference type="OrthoDB" id="1808525at2"/>
<dbReference type="Proteomes" id="UP000197032">
    <property type="component" value="Unassembled WGS sequence"/>
</dbReference>
<dbReference type="SUPFAM" id="SSF69025">
    <property type="entry name" value="Hypothetical protein MTH865"/>
    <property type="match status" value="1"/>
</dbReference>